<name>A4C6G0_9GAMM</name>
<comment type="caution">
    <text evidence="1">The sequence shown here is derived from an EMBL/GenBank/DDBJ whole genome shotgun (WGS) entry which is preliminary data.</text>
</comment>
<dbReference type="EMBL" id="AAOH01000002">
    <property type="protein sequence ID" value="EAR29564.1"/>
    <property type="molecule type" value="Genomic_DNA"/>
</dbReference>
<accession>A4C6G0</accession>
<dbReference type="Proteomes" id="UP000006201">
    <property type="component" value="Unassembled WGS sequence"/>
</dbReference>
<proteinExistence type="predicted"/>
<dbReference type="AlphaFoldDB" id="A4C6G0"/>
<gene>
    <name evidence="1" type="ORF">PTD2_12129</name>
</gene>
<protein>
    <submittedName>
        <fullName evidence="1">Uncharacterized protein</fullName>
    </submittedName>
</protein>
<evidence type="ECO:0000313" key="2">
    <source>
        <dbReference type="Proteomes" id="UP000006201"/>
    </source>
</evidence>
<dbReference type="STRING" id="87626.PTD2_12129"/>
<reference evidence="1 2" key="1">
    <citation type="submission" date="2006-02" db="EMBL/GenBank/DDBJ databases">
        <authorList>
            <person name="Moran M.A."/>
            <person name="Kjelleberg S."/>
            <person name="Egan S."/>
            <person name="Saunders N."/>
            <person name="Thomas T."/>
            <person name="Ferriera S."/>
            <person name="Johnson J."/>
            <person name="Kravitz S."/>
            <person name="Halpern A."/>
            <person name="Remington K."/>
            <person name="Beeson K."/>
            <person name="Tran B."/>
            <person name="Rogers Y.-H."/>
            <person name="Friedman R."/>
            <person name="Venter J.C."/>
        </authorList>
    </citation>
    <scope>NUCLEOTIDE SEQUENCE [LARGE SCALE GENOMIC DNA]</scope>
    <source>
        <strain evidence="1 2">D2</strain>
    </source>
</reference>
<dbReference type="HOGENOM" id="CLU_2480984_0_0_6"/>
<organism evidence="1 2">
    <name type="scientific">Pseudoalteromonas tunicata D2</name>
    <dbReference type="NCBI Taxonomy" id="87626"/>
    <lineage>
        <taxon>Bacteria</taxon>
        <taxon>Pseudomonadati</taxon>
        <taxon>Pseudomonadota</taxon>
        <taxon>Gammaproteobacteria</taxon>
        <taxon>Alteromonadales</taxon>
        <taxon>Pseudoalteromonadaceae</taxon>
        <taxon>Pseudoalteromonas</taxon>
    </lineage>
</organism>
<evidence type="ECO:0000313" key="1">
    <source>
        <dbReference type="EMBL" id="EAR29564.1"/>
    </source>
</evidence>
<keyword evidence="2" id="KW-1185">Reference proteome</keyword>
<sequence length="87" mass="10356">MITAAFDLTLIKIANYLKNVQQFLKGVWRNYNNSSYLAYLMKILTNKKVLVYKLKKQKSYDKRGRVNIHMRLKHPPNCPLEARGMRR</sequence>